<protein>
    <submittedName>
        <fullName evidence="1">Uncharacterized protein</fullName>
    </submittedName>
</protein>
<name>A0AA88NXV2_TACVA</name>
<evidence type="ECO:0000313" key="2">
    <source>
        <dbReference type="Proteomes" id="UP001187315"/>
    </source>
</evidence>
<accession>A0AA88NXV2</accession>
<proteinExistence type="predicted"/>
<dbReference type="EMBL" id="JAVHJS010000001">
    <property type="protein sequence ID" value="KAK2869633.1"/>
    <property type="molecule type" value="Genomic_DNA"/>
</dbReference>
<dbReference type="Proteomes" id="UP001187315">
    <property type="component" value="Unassembled WGS sequence"/>
</dbReference>
<evidence type="ECO:0000313" key="1">
    <source>
        <dbReference type="EMBL" id="KAK2869633.1"/>
    </source>
</evidence>
<keyword evidence="2" id="KW-1185">Reference proteome</keyword>
<dbReference type="AlphaFoldDB" id="A0AA88NXV2"/>
<organism evidence="1 2">
    <name type="scientific">Tachysurus vachellii</name>
    <name type="common">Darkbarbel catfish</name>
    <name type="synonym">Pelteobagrus vachellii</name>
    <dbReference type="NCBI Taxonomy" id="175792"/>
    <lineage>
        <taxon>Eukaryota</taxon>
        <taxon>Metazoa</taxon>
        <taxon>Chordata</taxon>
        <taxon>Craniata</taxon>
        <taxon>Vertebrata</taxon>
        <taxon>Euteleostomi</taxon>
        <taxon>Actinopterygii</taxon>
        <taxon>Neopterygii</taxon>
        <taxon>Teleostei</taxon>
        <taxon>Ostariophysi</taxon>
        <taxon>Siluriformes</taxon>
        <taxon>Bagridae</taxon>
        <taxon>Tachysurus</taxon>
    </lineage>
</organism>
<gene>
    <name evidence="1" type="ORF">Q7C36_001504</name>
</gene>
<sequence>MSIRRDGADGTRTDEAVSTVDMKDPVLFWEPDKVNPHVHVLKTYDGGVRRAKRAPRYLPSLSGLSERF</sequence>
<comment type="caution">
    <text evidence="1">The sequence shown here is derived from an EMBL/GenBank/DDBJ whole genome shotgun (WGS) entry which is preliminary data.</text>
</comment>
<reference evidence="1" key="1">
    <citation type="submission" date="2023-08" db="EMBL/GenBank/DDBJ databases">
        <title>Pelteobagrus vachellii genome.</title>
        <authorList>
            <person name="Liu H."/>
        </authorList>
    </citation>
    <scope>NUCLEOTIDE SEQUENCE</scope>
    <source>
        <strain evidence="1">PRFRI_2022a</strain>
        <tissue evidence="1">Muscle</tissue>
    </source>
</reference>